<accession>A0A915IVN0</accession>
<keyword evidence="1" id="KW-1185">Reference proteome</keyword>
<evidence type="ECO:0000313" key="1">
    <source>
        <dbReference type="Proteomes" id="UP000887565"/>
    </source>
</evidence>
<reference evidence="2" key="1">
    <citation type="submission" date="2022-11" db="UniProtKB">
        <authorList>
            <consortium name="WormBaseParasite"/>
        </authorList>
    </citation>
    <scope>IDENTIFICATION</scope>
</reference>
<protein>
    <submittedName>
        <fullName evidence="2">Uncharacterized protein</fullName>
    </submittedName>
</protein>
<sequence>MIIHSLGTTCQAHPTAKKIAKTRQLWTICTRLQSTDPQPTNASSASSFVLKTNLDMMLQIT</sequence>
<dbReference type="AlphaFoldDB" id="A0A915IVN0"/>
<dbReference type="WBParaSite" id="nRc.2.0.1.t18259-RA">
    <property type="protein sequence ID" value="nRc.2.0.1.t18259-RA"/>
    <property type="gene ID" value="nRc.2.0.1.g18259"/>
</dbReference>
<name>A0A915IVN0_ROMCU</name>
<evidence type="ECO:0000313" key="2">
    <source>
        <dbReference type="WBParaSite" id="nRc.2.0.1.t18259-RA"/>
    </source>
</evidence>
<proteinExistence type="predicted"/>
<dbReference type="Proteomes" id="UP000887565">
    <property type="component" value="Unplaced"/>
</dbReference>
<organism evidence="1 2">
    <name type="scientific">Romanomermis culicivorax</name>
    <name type="common">Nematode worm</name>
    <dbReference type="NCBI Taxonomy" id="13658"/>
    <lineage>
        <taxon>Eukaryota</taxon>
        <taxon>Metazoa</taxon>
        <taxon>Ecdysozoa</taxon>
        <taxon>Nematoda</taxon>
        <taxon>Enoplea</taxon>
        <taxon>Dorylaimia</taxon>
        <taxon>Mermithida</taxon>
        <taxon>Mermithoidea</taxon>
        <taxon>Mermithidae</taxon>
        <taxon>Romanomermis</taxon>
    </lineage>
</organism>